<keyword evidence="9 17" id="KW-0418">Kinase</keyword>
<comment type="catalytic activity">
    <reaction evidence="1">
        <text>ATP + protein L-histidine = ADP + protein N-phospho-L-histidine.</text>
        <dbReference type="EC" id="2.7.13.3"/>
    </reaction>
</comment>
<organism evidence="17 18">
    <name type="scientific">Acetivibrio ethanolgignens</name>
    <dbReference type="NCBI Taxonomy" id="290052"/>
    <lineage>
        <taxon>Bacteria</taxon>
        <taxon>Bacillati</taxon>
        <taxon>Bacillota</taxon>
        <taxon>Clostridia</taxon>
        <taxon>Eubacteriales</taxon>
        <taxon>Oscillospiraceae</taxon>
        <taxon>Acetivibrio</taxon>
    </lineage>
</organism>
<dbReference type="PROSITE" id="PS50109">
    <property type="entry name" value="HIS_KIN"/>
    <property type="match status" value="1"/>
</dbReference>
<dbReference type="SMART" id="SM00304">
    <property type="entry name" value="HAMP"/>
    <property type="match status" value="1"/>
</dbReference>
<evidence type="ECO:0000259" key="16">
    <source>
        <dbReference type="PROSITE" id="PS50885"/>
    </source>
</evidence>
<feature type="domain" description="Histidine kinase" evidence="15">
    <location>
        <begin position="254"/>
        <end position="465"/>
    </location>
</feature>
<dbReference type="Pfam" id="PF00672">
    <property type="entry name" value="HAMP"/>
    <property type="match status" value="1"/>
</dbReference>
<gene>
    <name evidence="17" type="ORF">ASU35_09740</name>
</gene>
<dbReference type="GO" id="GO:0005524">
    <property type="term" value="F:ATP binding"/>
    <property type="evidence" value="ECO:0007669"/>
    <property type="project" value="UniProtKB-KW"/>
</dbReference>
<dbReference type="InterPro" id="IPR036097">
    <property type="entry name" value="HisK_dim/P_sf"/>
</dbReference>
<evidence type="ECO:0000256" key="10">
    <source>
        <dbReference type="ARBA" id="ARBA00022840"/>
    </source>
</evidence>
<dbReference type="PANTHER" id="PTHR45528">
    <property type="entry name" value="SENSOR HISTIDINE KINASE CPXA"/>
    <property type="match status" value="1"/>
</dbReference>
<evidence type="ECO:0000256" key="2">
    <source>
        <dbReference type="ARBA" id="ARBA00004651"/>
    </source>
</evidence>
<dbReference type="CDD" id="cd00082">
    <property type="entry name" value="HisKA"/>
    <property type="match status" value="1"/>
</dbReference>
<dbReference type="EMBL" id="LNAM01000149">
    <property type="protein sequence ID" value="KSV59271.1"/>
    <property type="molecule type" value="Genomic_DNA"/>
</dbReference>
<dbReference type="Gene3D" id="6.10.340.10">
    <property type="match status" value="1"/>
</dbReference>
<sequence>MKGWSIRWKITLWFSTAIVLVTALAVFSELTISGSVLQKGIRDRMIEIVENNVDEVEFYETHDATEEDTDLYIDYGEGFLEIDDDFLDVVNGVYTALYEENRTLLYGENPVARVSENLAFLNGKIQTVTDKGIKYYVYDRHLEGKNLEGLWLRGIVSEADGTEQIHFLARLSLILLPGFCCLAVISGYWVAGYCLRPINQIQATVDSIREGDDLGRRINIGKGTDELHWLANTFDEMFDRIETVFHQQKKFTSDASHELRTPISVILSQCEYSLGEPQRQEEYIEALELIERQGRKMSVMVNELLTVTRLEQNKGNVEMELIDLSQLTETICQDMALIREKDICLESDIERGISIQGNISLLTKLLSNLIVNAYRYGRPEGHIYVRLTQVEDEIQLSVADDGIGIAKEELPQIWNRFYQADTSRGSQGSGLGLSIVKEISSLHHGKMTVDSKLGEGSVFIFHLKK</sequence>
<reference evidence="17 18" key="1">
    <citation type="submission" date="2015-11" db="EMBL/GenBank/DDBJ databases">
        <title>Butyribacter intestini gen. nov., sp. nov., a butyric acid-producing bacterium of the family Lachnospiraceae isolated from the human faeces.</title>
        <authorList>
            <person name="Zou Y."/>
            <person name="Xue W."/>
            <person name="Luo G."/>
            <person name="Lv M."/>
        </authorList>
    </citation>
    <scope>NUCLEOTIDE SEQUENCE [LARGE SCALE GENOMIC DNA]</scope>
    <source>
        <strain evidence="17 18">ACET-33324</strain>
    </source>
</reference>
<proteinExistence type="predicted"/>
<keyword evidence="10" id="KW-0067">ATP-binding</keyword>
<evidence type="ECO:0000256" key="4">
    <source>
        <dbReference type="ARBA" id="ARBA00022475"/>
    </source>
</evidence>
<keyword evidence="7 14" id="KW-0812">Transmembrane</keyword>
<dbReference type="PRINTS" id="PR00344">
    <property type="entry name" value="BCTRLSENSOR"/>
</dbReference>
<evidence type="ECO:0000256" key="14">
    <source>
        <dbReference type="SAM" id="Phobius"/>
    </source>
</evidence>
<evidence type="ECO:0000313" key="17">
    <source>
        <dbReference type="EMBL" id="KSV59271.1"/>
    </source>
</evidence>
<evidence type="ECO:0000256" key="9">
    <source>
        <dbReference type="ARBA" id="ARBA00022777"/>
    </source>
</evidence>
<keyword evidence="13 14" id="KW-0472">Membrane</keyword>
<dbReference type="InterPro" id="IPR004358">
    <property type="entry name" value="Sig_transdc_His_kin-like_C"/>
</dbReference>
<protein>
    <recommendedName>
        <fullName evidence="3">histidine kinase</fullName>
        <ecNumber evidence="3">2.7.13.3</ecNumber>
    </recommendedName>
</protein>
<name>A0A0V8QFE2_9FIRM</name>
<dbReference type="Gene3D" id="1.10.287.130">
    <property type="match status" value="1"/>
</dbReference>
<dbReference type="SMART" id="SM00387">
    <property type="entry name" value="HATPase_c"/>
    <property type="match status" value="1"/>
</dbReference>
<dbReference type="SUPFAM" id="SSF158472">
    <property type="entry name" value="HAMP domain-like"/>
    <property type="match status" value="1"/>
</dbReference>
<evidence type="ECO:0000256" key="1">
    <source>
        <dbReference type="ARBA" id="ARBA00000085"/>
    </source>
</evidence>
<evidence type="ECO:0000256" key="3">
    <source>
        <dbReference type="ARBA" id="ARBA00012438"/>
    </source>
</evidence>
<evidence type="ECO:0000256" key="8">
    <source>
        <dbReference type="ARBA" id="ARBA00022741"/>
    </source>
</evidence>
<dbReference type="InterPro" id="IPR036890">
    <property type="entry name" value="HATPase_C_sf"/>
</dbReference>
<comment type="caution">
    <text evidence="17">The sequence shown here is derived from an EMBL/GenBank/DDBJ whole genome shotgun (WGS) entry which is preliminary data.</text>
</comment>
<dbReference type="InterPro" id="IPR003661">
    <property type="entry name" value="HisK_dim/P_dom"/>
</dbReference>
<keyword evidence="8" id="KW-0547">Nucleotide-binding</keyword>
<keyword evidence="6" id="KW-0808">Transferase</keyword>
<evidence type="ECO:0000256" key="12">
    <source>
        <dbReference type="ARBA" id="ARBA00023012"/>
    </source>
</evidence>
<dbReference type="InterPro" id="IPR005467">
    <property type="entry name" value="His_kinase_dom"/>
</dbReference>
<keyword evidence="4" id="KW-1003">Cell membrane</keyword>
<evidence type="ECO:0000256" key="13">
    <source>
        <dbReference type="ARBA" id="ARBA00023136"/>
    </source>
</evidence>
<dbReference type="GO" id="GO:0000155">
    <property type="term" value="F:phosphorelay sensor kinase activity"/>
    <property type="evidence" value="ECO:0007669"/>
    <property type="project" value="InterPro"/>
</dbReference>
<dbReference type="InterPro" id="IPR003660">
    <property type="entry name" value="HAMP_dom"/>
</dbReference>
<dbReference type="Gene3D" id="3.30.565.10">
    <property type="entry name" value="Histidine kinase-like ATPase, C-terminal domain"/>
    <property type="match status" value="1"/>
</dbReference>
<keyword evidence="18" id="KW-1185">Reference proteome</keyword>
<evidence type="ECO:0000256" key="6">
    <source>
        <dbReference type="ARBA" id="ARBA00022679"/>
    </source>
</evidence>
<keyword evidence="12" id="KW-0902">Two-component regulatory system</keyword>
<evidence type="ECO:0000256" key="5">
    <source>
        <dbReference type="ARBA" id="ARBA00022553"/>
    </source>
</evidence>
<dbReference type="CDD" id="cd00075">
    <property type="entry name" value="HATPase"/>
    <property type="match status" value="1"/>
</dbReference>
<dbReference type="EC" id="2.7.13.3" evidence="3"/>
<dbReference type="PROSITE" id="PS50885">
    <property type="entry name" value="HAMP"/>
    <property type="match status" value="1"/>
</dbReference>
<dbReference type="FunFam" id="3.30.565.10:FF:000006">
    <property type="entry name" value="Sensor histidine kinase WalK"/>
    <property type="match status" value="1"/>
</dbReference>
<dbReference type="Pfam" id="PF00512">
    <property type="entry name" value="HisKA"/>
    <property type="match status" value="1"/>
</dbReference>
<dbReference type="Pfam" id="PF02518">
    <property type="entry name" value="HATPase_c"/>
    <property type="match status" value="1"/>
</dbReference>
<evidence type="ECO:0000256" key="7">
    <source>
        <dbReference type="ARBA" id="ARBA00022692"/>
    </source>
</evidence>
<dbReference type="OrthoDB" id="9813151at2"/>
<dbReference type="STRING" id="290052.ASU35_09740"/>
<dbReference type="CDD" id="cd06225">
    <property type="entry name" value="HAMP"/>
    <property type="match status" value="1"/>
</dbReference>
<dbReference type="SMART" id="SM00388">
    <property type="entry name" value="HisKA"/>
    <property type="match status" value="1"/>
</dbReference>
<accession>A0A0V8QFE2</accession>
<dbReference type="InterPro" id="IPR050398">
    <property type="entry name" value="HssS/ArlS-like"/>
</dbReference>
<evidence type="ECO:0000256" key="11">
    <source>
        <dbReference type="ARBA" id="ARBA00022989"/>
    </source>
</evidence>
<evidence type="ECO:0000259" key="15">
    <source>
        <dbReference type="PROSITE" id="PS50109"/>
    </source>
</evidence>
<dbReference type="SUPFAM" id="SSF55874">
    <property type="entry name" value="ATPase domain of HSP90 chaperone/DNA topoisomerase II/histidine kinase"/>
    <property type="match status" value="1"/>
</dbReference>
<comment type="subcellular location">
    <subcellularLocation>
        <location evidence="2">Cell membrane</location>
        <topology evidence="2">Multi-pass membrane protein</topology>
    </subcellularLocation>
</comment>
<evidence type="ECO:0000313" key="18">
    <source>
        <dbReference type="Proteomes" id="UP000054874"/>
    </source>
</evidence>
<feature type="transmembrane region" description="Helical" evidence="14">
    <location>
        <begin position="171"/>
        <end position="191"/>
    </location>
</feature>
<dbReference type="AlphaFoldDB" id="A0A0V8QFE2"/>
<dbReference type="GO" id="GO:0005886">
    <property type="term" value="C:plasma membrane"/>
    <property type="evidence" value="ECO:0007669"/>
    <property type="project" value="UniProtKB-SubCell"/>
</dbReference>
<dbReference type="RefSeq" id="WP_058352501.1">
    <property type="nucleotide sequence ID" value="NZ_CABMMD010000149.1"/>
</dbReference>
<dbReference type="FunFam" id="1.10.287.130:FF:000001">
    <property type="entry name" value="Two-component sensor histidine kinase"/>
    <property type="match status" value="1"/>
</dbReference>
<dbReference type="Proteomes" id="UP000054874">
    <property type="component" value="Unassembled WGS sequence"/>
</dbReference>
<feature type="transmembrane region" description="Helical" evidence="14">
    <location>
        <begin position="12"/>
        <end position="37"/>
    </location>
</feature>
<dbReference type="InterPro" id="IPR003594">
    <property type="entry name" value="HATPase_dom"/>
</dbReference>
<dbReference type="PANTHER" id="PTHR45528:SF1">
    <property type="entry name" value="SENSOR HISTIDINE KINASE CPXA"/>
    <property type="match status" value="1"/>
</dbReference>
<keyword evidence="11 14" id="KW-1133">Transmembrane helix</keyword>
<dbReference type="SUPFAM" id="SSF47384">
    <property type="entry name" value="Homodimeric domain of signal transducing histidine kinase"/>
    <property type="match status" value="1"/>
</dbReference>
<feature type="domain" description="HAMP" evidence="16">
    <location>
        <begin position="195"/>
        <end position="246"/>
    </location>
</feature>
<keyword evidence="5" id="KW-0597">Phosphoprotein</keyword>